<keyword evidence="4" id="KW-1185">Reference proteome</keyword>
<dbReference type="Proteomes" id="UP001595748">
    <property type="component" value="Unassembled WGS sequence"/>
</dbReference>
<dbReference type="EMBL" id="JBHRZF010000104">
    <property type="protein sequence ID" value="MFC3860854.1"/>
    <property type="molecule type" value="Genomic_DNA"/>
</dbReference>
<dbReference type="InterPro" id="IPR033399">
    <property type="entry name" value="TP_0789-like"/>
</dbReference>
<evidence type="ECO:0000313" key="4">
    <source>
        <dbReference type="Proteomes" id="UP001595748"/>
    </source>
</evidence>
<proteinExistence type="predicted"/>
<dbReference type="RefSeq" id="WP_380077191.1">
    <property type="nucleotide sequence ID" value="NZ_JBHRZF010000104.1"/>
</dbReference>
<feature type="chain" id="PRO_5046831075" evidence="1">
    <location>
        <begin position="18"/>
        <end position="241"/>
    </location>
</feature>
<evidence type="ECO:0000313" key="3">
    <source>
        <dbReference type="EMBL" id="MFC3860854.1"/>
    </source>
</evidence>
<accession>A0ABV8A5W8</accession>
<reference evidence="4" key="1">
    <citation type="journal article" date="2019" name="Int. J. Syst. Evol. Microbiol.">
        <title>The Global Catalogue of Microorganisms (GCM) 10K type strain sequencing project: providing services to taxonomists for standard genome sequencing and annotation.</title>
        <authorList>
            <consortium name="The Broad Institute Genomics Platform"/>
            <consortium name="The Broad Institute Genome Sequencing Center for Infectious Disease"/>
            <person name="Wu L."/>
            <person name="Ma J."/>
        </authorList>
    </citation>
    <scope>NUCLEOTIDE SEQUENCE [LARGE SCALE GENOMIC DNA]</scope>
    <source>
        <strain evidence="4">CCTCC AB 2013263</strain>
    </source>
</reference>
<keyword evidence="3" id="KW-0449">Lipoprotein</keyword>
<organism evidence="3 4">
    <name type="scientific">Deinococcus antarcticus</name>
    <dbReference type="NCBI Taxonomy" id="1298767"/>
    <lineage>
        <taxon>Bacteria</taxon>
        <taxon>Thermotogati</taxon>
        <taxon>Deinococcota</taxon>
        <taxon>Deinococci</taxon>
        <taxon>Deinococcales</taxon>
        <taxon>Deinococcaceae</taxon>
        <taxon>Deinococcus</taxon>
    </lineage>
</organism>
<sequence length="241" mass="25635">MKQISLSILLTAGTAGAVSVTTDQIVNAFIQSESVSPLRATISMSVLRPGQLTRNVMEIVSDGKGRSLVTVRSPAKLAGQAFLRDGASMQMYHPAFKKVLTLPPGTQSDGFLGSDLSISDFTGGDYHANFTPGKVVQSAGSASVDLITKVDAPIPYGKLNMSVRLPGFTPQSVTFYDQRGKAVKRLSFAAFQTAQGRPFPSKLVVYDLLRPGSRTILEYTSLNFAPVPPACFTRAALGKGC</sequence>
<protein>
    <submittedName>
        <fullName evidence="3">Outer membrane lipoprotein-sorting protein</fullName>
    </submittedName>
</protein>
<dbReference type="Gene3D" id="2.50.20.10">
    <property type="entry name" value="Lipoprotein localisation LolA/LolB/LppX"/>
    <property type="match status" value="1"/>
</dbReference>
<feature type="signal peptide" evidence="1">
    <location>
        <begin position="1"/>
        <end position="17"/>
    </location>
</feature>
<name>A0ABV8A5W8_9DEIO</name>
<evidence type="ECO:0000256" key="1">
    <source>
        <dbReference type="SAM" id="SignalP"/>
    </source>
</evidence>
<gene>
    <name evidence="3" type="ORF">ACFOPQ_08760</name>
</gene>
<keyword evidence="1" id="KW-0732">Signal</keyword>
<dbReference type="CDD" id="cd16329">
    <property type="entry name" value="LolA_like"/>
    <property type="match status" value="1"/>
</dbReference>
<comment type="caution">
    <text evidence="3">The sequence shown here is derived from an EMBL/GenBank/DDBJ whole genome shotgun (WGS) entry which is preliminary data.</text>
</comment>
<dbReference type="Pfam" id="PF17131">
    <property type="entry name" value="LolA_like"/>
    <property type="match status" value="1"/>
</dbReference>
<feature type="domain" description="Uncharacterized protein TP-0789" evidence="2">
    <location>
        <begin position="64"/>
        <end position="238"/>
    </location>
</feature>
<evidence type="ECO:0000259" key="2">
    <source>
        <dbReference type="Pfam" id="PF17131"/>
    </source>
</evidence>